<comment type="caution">
    <text evidence="4">The sequence shown here is derived from an EMBL/GenBank/DDBJ whole genome shotgun (WGS) entry which is preliminary data.</text>
</comment>
<dbReference type="PROSITE" id="PS50084">
    <property type="entry name" value="KH_TYPE_1"/>
    <property type="match status" value="1"/>
</dbReference>
<feature type="compositionally biased region" description="Basic and acidic residues" evidence="2">
    <location>
        <begin position="1"/>
        <end position="25"/>
    </location>
</feature>
<dbReference type="AlphaFoldDB" id="A0A9W9YBW3"/>
<dbReference type="InterPro" id="IPR036612">
    <property type="entry name" value="KH_dom_type_1_sf"/>
</dbReference>
<keyword evidence="1" id="KW-0694">RNA-binding</keyword>
<reference evidence="4" key="1">
    <citation type="submission" date="2023-01" db="EMBL/GenBank/DDBJ databases">
        <title>Genome assembly of the deep-sea coral Lophelia pertusa.</title>
        <authorList>
            <person name="Herrera S."/>
            <person name="Cordes E."/>
        </authorList>
    </citation>
    <scope>NUCLEOTIDE SEQUENCE</scope>
    <source>
        <strain evidence="4">USNM1676648</strain>
        <tissue evidence="4">Polyp</tissue>
    </source>
</reference>
<organism evidence="4 5">
    <name type="scientific">Desmophyllum pertusum</name>
    <dbReference type="NCBI Taxonomy" id="174260"/>
    <lineage>
        <taxon>Eukaryota</taxon>
        <taxon>Metazoa</taxon>
        <taxon>Cnidaria</taxon>
        <taxon>Anthozoa</taxon>
        <taxon>Hexacorallia</taxon>
        <taxon>Scleractinia</taxon>
        <taxon>Caryophylliina</taxon>
        <taxon>Caryophylliidae</taxon>
        <taxon>Desmophyllum</taxon>
    </lineage>
</organism>
<dbReference type="InterPro" id="IPR004088">
    <property type="entry name" value="KH_dom_type_1"/>
</dbReference>
<sequence length="240" mass="28165">MCIMSRRDSEEGEQPKSQRRLRPEGEPSWYDKAVNASYEEEVMQIPNDKGEDSPGQGSWKKLDFIPEKYMGQVIGKNRQSLENIEKITDATLKVFERNSLYIKGSNESQKRAIREIKEIVETSSGFTDIDRLKDKLLMVLREIHKEKEDEEEMVKVSIWCHLGHSYIPKVNEGDEEEEYFTLEEIKEKLENKKSWNPSFKAGLEDMEVEQIEKHLKSRAVKEDIRHDFTFYTPSYRGCSC</sequence>
<evidence type="ECO:0000313" key="4">
    <source>
        <dbReference type="EMBL" id="KAJ7323759.1"/>
    </source>
</evidence>
<dbReference type="EMBL" id="MU827811">
    <property type="protein sequence ID" value="KAJ7323759.1"/>
    <property type="molecule type" value="Genomic_DNA"/>
</dbReference>
<protein>
    <recommendedName>
        <fullName evidence="3">K Homology domain-containing protein</fullName>
    </recommendedName>
</protein>
<dbReference type="SUPFAM" id="SSF54791">
    <property type="entry name" value="Eukaryotic type KH-domain (KH-domain type I)"/>
    <property type="match status" value="1"/>
</dbReference>
<evidence type="ECO:0000259" key="3">
    <source>
        <dbReference type="SMART" id="SM00322"/>
    </source>
</evidence>
<dbReference type="OrthoDB" id="752362at2759"/>
<evidence type="ECO:0000256" key="2">
    <source>
        <dbReference type="SAM" id="MobiDB-lite"/>
    </source>
</evidence>
<dbReference type="InterPro" id="IPR004087">
    <property type="entry name" value="KH_dom"/>
</dbReference>
<keyword evidence="5" id="KW-1185">Reference proteome</keyword>
<dbReference type="GO" id="GO:0003723">
    <property type="term" value="F:RNA binding"/>
    <property type="evidence" value="ECO:0007669"/>
    <property type="project" value="UniProtKB-UniRule"/>
</dbReference>
<name>A0A9W9YBW3_9CNID</name>
<dbReference type="SMART" id="SM00322">
    <property type="entry name" value="KH"/>
    <property type="match status" value="1"/>
</dbReference>
<evidence type="ECO:0000313" key="5">
    <source>
        <dbReference type="Proteomes" id="UP001163046"/>
    </source>
</evidence>
<dbReference type="Pfam" id="PF00013">
    <property type="entry name" value="KH_1"/>
    <property type="match status" value="1"/>
</dbReference>
<dbReference type="Proteomes" id="UP001163046">
    <property type="component" value="Unassembled WGS sequence"/>
</dbReference>
<dbReference type="CDD" id="cd00105">
    <property type="entry name" value="KH-I"/>
    <property type="match status" value="1"/>
</dbReference>
<accession>A0A9W9YBW3</accession>
<gene>
    <name evidence="4" type="ORF">OS493_030885</name>
</gene>
<feature type="domain" description="K Homology" evidence="3">
    <location>
        <begin position="37"/>
        <end position="121"/>
    </location>
</feature>
<dbReference type="Gene3D" id="3.30.1370.10">
    <property type="entry name" value="K Homology domain, type 1"/>
    <property type="match status" value="1"/>
</dbReference>
<feature type="region of interest" description="Disordered" evidence="2">
    <location>
        <begin position="1"/>
        <end position="30"/>
    </location>
</feature>
<evidence type="ECO:0000256" key="1">
    <source>
        <dbReference type="PROSITE-ProRule" id="PRU00117"/>
    </source>
</evidence>
<proteinExistence type="predicted"/>